<dbReference type="PANTHER" id="PTHR10578">
    <property type="entry name" value="S -2-HYDROXY-ACID OXIDASE-RELATED"/>
    <property type="match status" value="1"/>
</dbReference>
<feature type="binding site" evidence="7">
    <location>
        <position position="300"/>
    </location>
    <ligand>
        <name>glyoxylate</name>
        <dbReference type="ChEBI" id="CHEBI:36655"/>
    </ligand>
</feature>
<dbReference type="AlphaFoldDB" id="A0A5B8U9Q3"/>
<evidence type="ECO:0000256" key="1">
    <source>
        <dbReference type="ARBA" id="ARBA00001917"/>
    </source>
</evidence>
<evidence type="ECO:0000256" key="5">
    <source>
        <dbReference type="ARBA" id="ARBA00024042"/>
    </source>
</evidence>
<feature type="binding site" evidence="7">
    <location>
        <position position="190"/>
    </location>
    <ligand>
        <name>glyoxylate</name>
        <dbReference type="ChEBI" id="CHEBI:36655"/>
    </ligand>
</feature>
<reference evidence="9 10" key="1">
    <citation type="journal article" date="2018" name="J. Microbiol.">
        <title>Baekduia soli gen. nov., sp. nov., a novel bacterium isolated from the soil of Baekdu Mountain and proposal of a novel family name, Baekduiaceae fam. nov.</title>
        <authorList>
            <person name="An D.S."/>
            <person name="Siddiqi M.Z."/>
            <person name="Kim K.H."/>
            <person name="Yu H.S."/>
            <person name="Im W.T."/>
        </authorList>
    </citation>
    <scope>NUCLEOTIDE SEQUENCE [LARGE SCALE GENOMIC DNA]</scope>
    <source>
        <strain evidence="9 10">BR7-21</strain>
    </source>
</reference>
<dbReference type="KEGG" id="bsol:FSW04_20785"/>
<dbReference type="GO" id="GO:0010181">
    <property type="term" value="F:FMN binding"/>
    <property type="evidence" value="ECO:0007669"/>
    <property type="project" value="InterPro"/>
</dbReference>
<evidence type="ECO:0000313" key="10">
    <source>
        <dbReference type="Proteomes" id="UP000321805"/>
    </source>
</evidence>
<dbReference type="PANTHER" id="PTHR10578:SF107">
    <property type="entry name" value="2-HYDROXYACID OXIDASE 1"/>
    <property type="match status" value="1"/>
</dbReference>
<dbReference type="InterPro" id="IPR000262">
    <property type="entry name" value="FMN-dep_DH"/>
</dbReference>
<evidence type="ECO:0000256" key="2">
    <source>
        <dbReference type="ARBA" id="ARBA00022630"/>
    </source>
</evidence>
<feature type="domain" description="FMN hydroxy acid dehydrogenase" evidence="8">
    <location>
        <begin position="22"/>
        <end position="405"/>
    </location>
</feature>
<dbReference type="GO" id="GO:0016614">
    <property type="term" value="F:oxidoreductase activity, acting on CH-OH group of donors"/>
    <property type="evidence" value="ECO:0007669"/>
    <property type="project" value="UniProtKB-ARBA"/>
</dbReference>
<feature type="active site" description="Proton acceptor" evidence="6">
    <location>
        <position position="300"/>
    </location>
</feature>
<feature type="binding site" evidence="7">
    <location>
        <position position="298"/>
    </location>
    <ligand>
        <name>FMN</name>
        <dbReference type="ChEBI" id="CHEBI:58210"/>
    </ligand>
</feature>
<dbReference type="InterPro" id="IPR008259">
    <property type="entry name" value="FMN_hydac_DH_AS"/>
</dbReference>
<dbReference type="CDD" id="cd02809">
    <property type="entry name" value="alpha_hydroxyacid_oxid_FMN"/>
    <property type="match status" value="1"/>
</dbReference>
<dbReference type="InterPro" id="IPR012133">
    <property type="entry name" value="Alpha-hydoxy_acid_DH_FMN"/>
</dbReference>
<organism evidence="9 10">
    <name type="scientific">Baekduia soli</name>
    <dbReference type="NCBI Taxonomy" id="496014"/>
    <lineage>
        <taxon>Bacteria</taxon>
        <taxon>Bacillati</taxon>
        <taxon>Actinomycetota</taxon>
        <taxon>Thermoleophilia</taxon>
        <taxon>Solirubrobacterales</taxon>
        <taxon>Baekduiaceae</taxon>
        <taxon>Baekduia</taxon>
    </lineage>
</organism>
<evidence type="ECO:0000256" key="6">
    <source>
        <dbReference type="PIRSR" id="PIRSR000138-1"/>
    </source>
</evidence>
<keyword evidence="10" id="KW-1185">Reference proteome</keyword>
<dbReference type="RefSeq" id="WP_146922130.1">
    <property type="nucleotide sequence ID" value="NZ_CP042430.1"/>
</dbReference>
<keyword evidence="3 7" id="KW-0288">FMN</keyword>
<keyword evidence="4" id="KW-0560">Oxidoreductase</keyword>
<dbReference type="PIRSF" id="PIRSF000138">
    <property type="entry name" value="Al-hdrx_acd_dh"/>
    <property type="match status" value="1"/>
</dbReference>
<dbReference type="InterPro" id="IPR013785">
    <property type="entry name" value="Aldolase_TIM"/>
</dbReference>
<evidence type="ECO:0000256" key="7">
    <source>
        <dbReference type="PIRSR" id="PIRSR000138-2"/>
    </source>
</evidence>
<comment type="cofactor">
    <cofactor evidence="1">
        <name>FMN</name>
        <dbReference type="ChEBI" id="CHEBI:58210"/>
    </cofactor>
</comment>
<dbReference type="Pfam" id="PF01070">
    <property type="entry name" value="FMN_dh"/>
    <property type="match status" value="1"/>
</dbReference>
<feature type="binding site" evidence="7">
    <location>
        <position position="155"/>
    </location>
    <ligand>
        <name>glyoxylate</name>
        <dbReference type="ChEBI" id="CHEBI:36655"/>
    </ligand>
</feature>
<dbReference type="FunFam" id="3.20.20.70:FF:000029">
    <property type="entry name" value="L-lactate dehydrogenase"/>
    <property type="match status" value="1"/>
</dbReference>
<dbReference type="Proteomes" id="UP000321805">
    <property type="component" value="Chromosome"/>
</dbReference>
<evidence type="ECO:0000256" key="3">
    <source>
        <dbReference type="ARBA" id="ARBA00022643"/>
    </source>
</evidence>
<sequence>MNAREMAGLLDLAAPPKWGTARVLAAARNVEDLRRAFLRRVPRAVADFVDGGAEDEVTLRRNREAFARVVLTPRQFQGVAATDLRTELFGCPSSLPVALAPCGAIRVVHAEGELAVARAAAAAGVIYTVPSMGSTTLEEIARAVPPGTPQWFQLYLWRDRGLTRDLVVRAREAGYRAMVVTLDTPVSGARERDIANGMNIPPKLTRAAALDAARHPGWWWRFIQSAPPSFANVTDRTPSAADTTTMQYVAEQFDPGITWDDLSTVLDAWDGPVIAKGVLCAADAVRAVDAGATGIIVSNHGGRQLDRAPATFDVLASVLEAVGDRAEVLLDSGVRRGGDVAAAVALGARGCLVGRPYLYGLGAGGEAGVARMLELLSGELARTLTLMGVATPGELDASFLGAVAEHQL</sequence>
<dbReference type="SUPFAM" id="SSF51395">
    <property type="entry name" value="FMN-linked oxidoreductases"/>
    <property type="match status" value="1"/>
</dbReference>
<comment type="similarity">
    <text evidence="5">Belongs to the FMN-dependent alpha-hydroxy acid dehydrogenase family.</text>
</comment>
<feature type="binding site" evidence="7">
    <location>
        <begin position="101"/>
        <end position="103"/>
    </location>
    <ligand>
        <name>FMN</name>
        <dbReference type="ChEBI" id="CHEBI:58210"/>
    </ligand>
</feature>
<gene>
    <name evidence="9" type="ORF">FSW04_20785</name>
</gene>
<feature type="binding site" evidence="7">
    <location>
        <position position="153"/>
    </location>
    <ligand>
        <name>FMN</name>
        <dbReference type="ChEBI" id="CHEBI:58210"/>
    </ligand>
</feature>
<proteinExistence type="inferred from homology"/>
<accession>A0A5B8U9Q3</accession>
<dbReference type="Gene3D" id="3.20.20.70">
    <property type="entry name" value="Aldolase class I"/>
    <property type="match status" value="1"/>
</dbReference>
<evidence type="ECO:0000256" key="4">
    <source>
        <dbReference type="ARBA" id="ARBA00023002"/>
    </source>
</evidence>
<evidence type="ECO:0000259" key="8">
    <source>
        <dbReference type="PROSITE" id="PS51349"/>
    </source>
</evidence>
<keyword evidence="2 7" id="KW-0285">Flavoprotein</keyword>
<dbReference type="EMBL" id="CP042430">
    <property type="protein sequence ID" value="QEC49765.1"/>
    <property type="molecule type" value="Genomic_DNA"/>
</dbReference>
<dbReference type="PROSITE" id="PS51349">
    <property type="entry name" value="FMN_HYDROXY_ACID_DH_2"/>
    <property type="match status" value="1"/>
</dbReference>
<protein>
    <submittedName>
        <fullName evidence="9">Alpha-hydroxy-acid oxidizing protein</fullName>
    </submittedName>
</protein>
<feature type="binding site" evidence="7">
    <location>
        <begin position="354"/>
        <end position="355"/>
    </location>
    <ligand>
        <name>FMN</name>
        <dbReference type="ChEBI" id="CHEBI:58210"/>
    </ligand>
</feature>
<feature type="binding site" evidence="7">
    <location>
        <begin position="331"/>
        <end position="335"/>
    </location>
    <ligand>
        <name>FMN</name>
        <dbReference type="ChEBI" id="CHEBI:58210"/>
    </ligand>
</feature>
<dbReference type="OrthoDB" id="9770452at2"/>
<name>A0A5B8U9Q3_9ACTN</name>
<feature type="binding site" evidence="7">
    <location>
        <position position="303"/>
    </location>
    <ligand>
        <name>glyoxylate</name>
        <dbReference type="ChEBI" id="CHEBI:36655"/>
    </ligand>
</feature>
<dbReference type="InterPro" id="IPR037396">
    <property type="entry name" value="FMN_HAD"/>
</dbReference>
<evidence type="ECO:0000313" key="9">
    <source>
        <dbReference type="EMBL" id="QEC49765.1"/>
    </source>
</evidence>
<dbReference type="PROSITE" id="PS00557">
    <property type="entry name" value="FMN_HYDROXY_ACID_DH_1"/>
    <property type="match status" value="1"/>
</dbReference>
<feature type="binding site" evidence="7">
    <location>
        <position position="276"/>
    </location>
    <ligand>
        <name>FMN</name>
        <dbReference type="ChEBI" id="CHEBI:58210"/>
    </ligand>
</feature>
<feature type="binding site" evidence="7">
    <location>
        <position position="181"/>
    </location>
    <ligand>
        <name>FMN</name>
        <dbReference type="ChEBI" id="CHEBI:58210"/>
    </ligand>
</feature>